<keyword evidence="12" id="KW-1185">Reference proteome</keyword>
<keyword evidence="2 8" id="KW-0813">Transport</keyword>
<keyword evidence="6 8" id="KW-0472">Membrane</keyword>
<evidence type="ECO:0000256" key="8">
    <source>
        <dbReference type="PROSITE-ProRule" id="PRU01360"/>
    </source>
</evidence>
<feature type="chain" id="PRO_5012391477" evidence="9">
    <location>
        <begin position="20"/>
        <end position="805"/>
    </location>
</feature>
<dbReference type="PROSITE" id="PS52016">
    <property type="entry name" value="TONB_DEPENDENT_REC_3"/>
    <property type="match status" value="1"/>
</dbReference>
<feature type="domain" description="TonB-dependent receptor plug" evidence="10">
    <location>
        <begin position="85"/>
        <end position="200"/>
    </location>
</feature>
<gene>
    <name evidence="11" type="ORF">SAMN03080601_00775</name>
</gene>
<dbReference type="Proteomes" id="UP000191055">
    <property type="component" value="Unassembled WGS sequence"/>
</dbReference>
<evidence type="ECO:0000256" key="7">
    <source>
        <dbReference type="ARBA" id="ARBA00023237"/>
    </source>
</evidence>
<protein>
    <submittedName>
        <fullName evidence="11">Iron complex outermembrane recepter protein</fullName>
    </submittedName>
</protein>
<keyword evidence="7 8" id="KW-0998">Cell outer membrane</keyword>
<dbReference type="Gene3D" id="2.170.130.10">
    <property type="entry name" value="TonB-dependent receptor, plug domain"/>
    <property type="match status" value="1"/>
</dbReference>
<evidence type="ECO:0000313" key="12">
    <source>
        <dbReference type="Proteomes" id="UP000191055"/>
    </source>
</evidence>
<dbReference type="Gene3D" id="2.40.170.20">
    <property type="entry name" value="TonB-dependent receptor, beta-barrel domain"/>
    <property type="match status" value="1"/>
</dbReference>
<evidence type="ECO:0000256" key="5">
    <source>
        <dbReference type="ARBA" id="ARBA00022729"/>
    </source>
</evidence>
<accession>A0A1T5CD97</accession>
<dbReference type="AlphaFoldDB" id="A0A1T5CD97"/>
<dbReference type="SUPFAM" id="SSF56935">
    <property type="entry name" value="Porins"/>
    <property type="match status" value="1"/>
</dbReference>
<sequence length="805" mass="90564">MKKYIYLLFILFISLNTYAQQPDRAPLTREAVLEMSIDDLADLDLEELMAAMDLMGVSSLEELIDLLINRNVYSASGRDESTMVSPLSSSVLTREEIRDYGATTIEEALRLIPGIIVRQKTNGNFDVHLRGLDNLPAHNMMLYSENTNTLLMIDGRPMFNYAHGAIVWETLPIGFEDIERIEVVRGPASALYGSNAVNGVINILTSKTTSQSPLASGSVQAGNMNTYTGDLSLRKSFNDRFSAAITTNFQMRNRETDKVNFFDLGEMYLQTGENEYEPFNGGYLPINQYQSLRQLFQGHYFTLLTDDVDKLFPDPGLGRENIGVNAYMHYDITQNSSVDVSGGYQNSYVNSSPVGDLPRALAGRKSSTGYFNLNATLGDLKVQTNYMGGVQNFSTGETGFKIDMGQFNANAEYDFHINSFNIRPGVSYQTLYYDDTPYLETGEAGYLNAKRELNTLGLSLRMDYMLFNRIRLISALRTEKYNNPDKWYTSWQFAGTLPINENQTVRAVYSRANRSSFIVNAHSNYTWDRTGRTPPNFVHFNGNPEADLLTTDMIEFGYRVRPNNRILLDLEMFASKTKNFGALMTDYSGIFNVMELVTGQAQTPETHVYITYNNMDLEATQIGASFNLDYIISEKIITRFHGTVQQTKLDNYSSINRNEITGQQLNTAGEELTNLIGGIMAGQIQPTPENLQPVTSDWQPTNFEDGVKHKNTPSFWGMAGIIYRPTDKLTIASDAYFYSSQTYQTINGDVDIDSKFILNSKVSYKATKNLSVFVNARNLINNDTPEFGYMDNIGALYLGGIQFTF</sequence>
<dbReference type="GO" id="GO:0015344">
    <property type="term" value="F:siderophore uptake transmembrane transporter activity"/>
    <property type="evidence" value="ECO:0007669"/>
    <property type="project" value="TreeGrafter"/>
</dbReference>
<organism evidence="11 12">
    <name type="scientific">Alkalitalea saponilacus</name>
    <dbReference type="NCBI Taxonomy" id="889453"/>
    <lineage>
        <taxon>Bacteria</taxon>
        <taxon>Pseudomonadati</taxon>
        <taxon>Bacteroidota</taxon>
        <taxon>Bacteroidia</taxon>
        <taxon>Marinilabiliales</taxon>
        <taxon>Marinilabiliaceae</taxon>
        <taxon>Alkalitalea</taxon>
    </lineage>
</organism>
<dbReference type="PANTHER" id="PTHR30069">
    <property type="entry name" value="TONB-DEPENDENT OUTER MEMBRANE RECEPTOR"/>
    <property type="match status" value="1"/>
</dbReference>
<reference evidence="11 12" key="1">
    <citation type="submission" date="2017-02" db="EMBL/GenBank/DDBJ databases">
        <authorList>
            <person name="Peterson S.W."/>
        </authorList>
    </citation>
    <scope>NUCLEOTIDE SEQUENCE [LARGE SCALE GENOMIC DNA]</scope>
    <source>
        <strain evidence="11 12">DSM 24412</strain>
    </source>
</reference>
<comment type="subcellular location">
    <subcellularLocation>
        <location evidence="1 8">Cell outer membrane</location>
        <topology evidence="1 8">Multi-pass membrane protein</topology>
    </subcellularLocation>
</comment>
<dbReference type="InterPro" id="IPR037066">
    <property type="entry name" value="Plug_dom_sf"/>
</dbReference>
<keyword evidence="4 8" id="KW-0812">Transmembrane</keyword>
<dbReference type="GO" id="GO:0009279">
    <property type="term" value="C:cell outer membrane"/>
    <property type="evidence" value="ECO:0007669"/>
    <property type="project" value="UniProtKB-SubCell"/>
</dbReference>
<evidence type="ECO:0000256" key="9">
    <source>
        <dbReference type="SAM" id="SignalP"/>
    </source>
</evidence>
<feature type="signal peptide" evidence="9">
    <location>
        <begin position="1"/>
        <end position="19"/>
    </location>
</feature>
<dbReference type="OrthoDB" id="1109239at2"/>
<dbReference type="KEGG" id="asx:CDL62_12110"/>
<evidence type="ECO:0000256" key="3">
    <source>
        <dbReference type="ARBA" id="ARBA00022452"/>
    </source>
</evidence>
<dbReference type="GO" id="GO:0044718">
    <property type="term" value="P:siderophore transmembrane transport"/>
    <property type="evidence" value="ECO:0007669"/>
    <property type="project" value="TreeGrafter"/>
</dbReference>
<evidence type="ECO:0000256" key="1">
    <source>
        <dbReference type="ARBA" id="ARBA00004571"/>
    </source>
</evidence>
<dbReference type="EMBL" id="FUYV01000003">
    <property type="protein sequence ID" value="SKB57437.1"/>
    <property type="molecule type" value="Genomic_DNA"/>
</dbReference>
<dbReference type="Pfam" id="PF07715">
    <property type="entry name" value="Plug"/>
    <property type="match status" value="1"/>
</dbReference>
<evidence type="ECO:0000313" key="11">
    <source>
        <dbReference type="EMBL" id="SKB57437.1"/>
    </source>
</evidence>
<dbReference type="InterPro" id="IPR039426">
    <property type="entry name" value="TonB-dep_rcpt-like"/>
</dbReference>
<dbReference type="RefSeq" id="WP_079556566.1">
    <property type="nucleotide sequence ID" value="NZ_CP021904.1"/>
</dbReference>
<keyword evidence="3 8" id="KW-1134">Transmembrane beta strand</keyword>
<dbReference type="PANTHER" id="PTHR30069:SF29">
    <property type="entry name" value="HEMOGLOBIN AND HEMOGLOBIN-HAPTOGLOBIN-BINDING PROTEIN 1-RELATED"/>
    <property type="match status" value="1"/>
</dbReference>
<evidence type="ECO:0000256" key="2">
    <source>
        <dbReference type="ARBA" id="ARBA00022448"/>
    </source>
</evidence>
<name>A0A1T5CD97_9BACT</name>
<dbReference type="InterPro" id="IPR036942">
    <property type="entry name" value="Beta-barrel_TonB_sf"/>
</dbReference>
<dbReference type="STRING" id="889453.SAMN03080601_00775"/>
<proteinExistence type="inferred from homology"/>
<comment type="similarity">
    <text evidence="8">Belongs to the TonB-dependent receptor family.</text>
</comment>
<keyword evidence="5 9" id="KW-0732">Signal</keyword>
<evidence type="ECO:0000256" key="6">
    <source>
        <dbReference type="ARBA" id="ARBA00023136"/>
    </source>
</evidence>
<evidence type="ECO:0000256" key="4">
    <source>
        <dbReference type="ARBA" id="ARBA00022692"/>
    </source>
</evidence>
<evidence type="ECO:0000259" key="10">
    <source>
        <dbReference type="Pfam" id="PF07715"/>
    </source>
</evidence>
<dbReference type="InterPro" id="IPR012910">
    <property type="entry name" value="Plug_dom"/>
</dbReference>